<name>A0A430ALM4_9ENTE</name>
<dbReference type="InterPro" id="IPR006675">
    <property type="entry name" value="HDIG_dom"/>
</dbReference>
<gene>
    <name evidence="3" type="ORF">CBF29_12485</name>
</gene>
<organism evidence="3 4">
    <name type="scientific">Vagococcus elongatus</name>
    <dbReference type="NCBI Taxonomy" id="180344"/>
    <lineage>
        <taxon>Bacteria</taxon>
        <taxon>Bacillati</taxon>
        <taxon>Bacillota</taxon>
        <taxon>Bacilli</taxon>
        <taxon>Lactobacillales</taxon>
        <taxon>Enterococcaceae</taxon>
        <taxon>Vagococcus</taxon>
    </lineage>
</organism>
<evidence type="ECO:0000259" key="2">
    <source>
        <dbReference type="SMART" id="SM00471"/>
    </source>
</evidence>
<dbReference type="SUPFAM" id="SSF109604">
    <property type="entry name" value="HD-domain/PDEase-like"/>
    <property type="match status" value="1"/>
</dbReference>
<keyword evidence="1" id="KW-1133">Transmembrane helix</keyword>
<dbReference type="Proteomes" id="UP000287605">
    <property type="component" value="Unassembled WGS sequence"/>
</dbReference>
<dbReference type="RefSeq" id="WP_126810057.1">
    <property type="nucleotide sequence ID" value="NZ_NGKA01000027.1"/>
</dbReference>
<proteinExistence type="predicted"/>
<feature type="transmembrane region" description="Helical" evidence="1">
    <location>
        <begin position="347"/>
        <end position="365"/>
    </location>
</feature>
<comment type="caution">
    <text evidence="3">The sequence shown here is derived from an EMBL/GenBank/DDBJ whole genome shotgun (WGS) entry which is preliminary data.</text>
</comment>
<evidence type="ECO:0000256" key="1">
    <source>
        <dbReference type="SAM" id="Phobius"/>
    </source>
</evidence>
<feature type="domain" description="HD/PDEase" evidence="2">
    <location>
        <begin position="506"/>
        <end position="662"/>
    </location>
</feature>
<dbReference type="CDD" id="cd00077">
    <property type="entry name" value="HDc"/>
    <property type="match status" value="1"/>
</dbReference>
<feature type="transmembrane region" description="Helical" evidence="1">
    <location>
        <begin position="12"/>
        <end position="32"/>
    </location>
</feature>
<dbReference type="EMBL" id="NGKA01000027">
    <property type="protein sequence ID" value="RSU09021.1"/>
    <property type="molecule type" value="Genomic_DNA"/>
</dbReference>
<dbReference type="PANTHER" id="PTHR36442:SF1">
    <property type="entry name" value="CYCLIC-DI-AMP PHOSPHODIESTERASE PGPH"/>
    <property type="match status" value="1"/>
</dbReference>
<dbReference type="InterPro" id="IPR052722">
    <property type="entry name" value="PgpH_phosphodiesterase"/>
</dbReference>
<dbReference type="Gene3D" id="1.10.3210.10">
    <property type="entry name" value="Hypothetical protein af1432"/>
    <property type="match status" value="1"/>
</dbReference>
<protein>
    <recommendedName>
        <fullName evidence="2">HD/PDEase domain-containing protein</fullName>
    </recommendedName>
</protein>
<dbReference type="InterPro" id="IPR003607">
    <property type="entry name" value="HD/PDEase_dom"/>
</dbReference>
<dbReference type="Pfam" id="PF01966">
    <property type="entry name" value="HD"/>
    <property type="match status" value="1"/>
</dbReference>
<dbReference type="NCBIfam" id="TIGR00277">
    <property type="entry name" value="HDIG"/>
    <property type="match status" value="1"/>
</dbReference>
<dbReference type="AlphaFoldDB" id="A0A430ALM4"/>
<dbReference type="OrthoDB" id="9806952at2"/>
<sequence>MKFDFKSLIDKFGRRYIIIITALFALILGLLMSGSVKQTNRDLKEGKLAEETIRANKTIENKDETEERKKLAAEAMPPTYSFDDSVAKHRVELTTQLFSYIEATNKELQEKYQADLERAKERNSVEAPTVEDKIANLKGRLEKIDSDDINFFQDISQGFYQGVFELPEDEFNLLKTEMLNIVEKTMGERIRDNNLAEHRASAKESIGASLLSEDGKNLAEDLIDKVVVVNEVFDEKATAAAKETAKEAVNPVMIYHGEVIVREGAQIDSRAIKKLELLGMTNKNNTIFPYVAMIMLIVIQLGLLVWLVMREGTKEFQFRFINFYVFMMVLSILFMKAIALFQTESMPYISLLFPAAFTPLVLNLFISRKASVLAALFQVAFSVFVFYDLGGTSTLILLLMSYLFSGLMASLIKQERIGRQLGRALIMLIIVPLAFTIVMSTYQGMDFGDRKTVSAILCMLIGSLFTYVLSIGLHPYIELLLNDDSMIVLNELSNPNHPLLKRLLEEAPGTYHHSMMVASLSSNAVAAIGGRSLITRVACYYHDIGKLKHANFFVENLPSGAENPHNFLLPEDSKEIIFSHVSEGVKILKKQKMPKMIVDICEQHHGTTLMSFFYIKAYERDKNVKEEDFRYPGPRPQTKEAAVVNLADTCEAAVRAMKQPTNETIHEFVHDLVEKRIKDNQLDESGLTLGEIRIIEKSIINGLCSAYHSRIEYPKMKKEIEENNK</sequence>
<evidence type="ECO:0000313" key="4">
    <source>
        <dbReference type="Proteomes" id="UP000287605"/>
    </source>
</evidence>
<keyword evidence="4" id="KW-1185">Reference proteome</keyword>
<keyword evidence="1" id="KW-0472">Membrane</keyword>
<dbReference type="PANTHER" id="PTHR36442">
    <property type="entry name" value="CYCLIC-DI-AMP PHOSPHODIESTERASE PGPH"/>
    <property type="match status" value="1"/>
</dbReference>
<dbReference type="InterPro" id="IPR011624">
    <property type="entry name" value="Metal-dep_PHydrolase_7TM_extra"/>
</dbReference>
<accession>A0A430ALM4</accession>
<dbReference type="InterPro" id="IPR011621">
    <property type="entry name" value="Metal-dep_PHydrolase_7TM_intra"/>
</dbReference>
<reference evidence="3 4" key="1">
    <citation type="submission" date="2017-05" db="EMBL/GenBank/DDBJ databases">
        <title>Vagococcus spp. assemblies.</title>
        <authorList>
            <person name="Gulvik C.A."/>
        </authorList>
    </citation>
    <scope>NUCLEOTIDE SEQUENCE [LARGE SCALE GENOMIC DNA]</scope>
    <source>
        <strain evidence="3 4">CCUG 51432</strain>
    </source>
</reference>
<dbReference type="Pfam" id="PF07697">
    <property type="entry name" value="7TMR-HDED"/>
    <property type="match status" value="1"/>
</dbReference>
<evidence type="ECO:0000313" key="3">
    <source>
        <dbReference type="EMBL" id="RSU09021.1"/>
    </source>
</evidence>
<dbReference type="Pfam" id="PF07698">
    <property type="entry name" value="7TM-7TMR_HD"/>
    <property type="match status" value="1"/>
</dbReference>
<keyword evidence="1" id="KW-0812">Transmembrane</keyword>
<feature type="transmembrane region" description="Helical" evidence="1">
    <location>
        <begin position="424"/>
        <end position="442"/>
    </location>
</feature>
<dbReference type="InterPro" id="IPR006674">
    <property type="entry name" value="HD_domain"/>
</dbReference>
<feature type="transmembrane region" description="Helical" evidence="1">
    <location>
        <begin position="287"/>
        <end position="309"/>
    </location>
</feature>
<feature type="transmembrane region" description="Helical" evidence="1">
    <location>
        <begin position="321"/>
        <end position="341"/>
    </location>
</feature>
<feature type="transmembrane region" description="Helical" evidence="1">
    <location>
        <begin position="454"/>
        <end position="477"/>
    </location>
</feature>
<dbReference type="SMART" id="SM00471">
    <property type="entry name" value="HDc"/>
    <property type="match status" value="1"/>
</dbReference>